<dbReference type="GO" id="GO:0006412">
    <property type="term" value="P:translation"/>
    <property type="evidence" value="ECO:0007669"/>
    <property type="project" value="UniProtKB-UniRule"/>
</dbReference>
<accession>A0A1I5X5B4</accession>
<protein>
    <recommendedName>
        <fullName evidence="6">Aspartyl/glutamyl-tRNA(Asn/Gln) amidotransferase subunit C</fullName>
        <shortName evidence="6">Asp/Glu-ADT subunit C</shortName>
        <ecNumber evidence="6">6.3.5.-</ecNumber>
    </recommendedName>
</protein>
<evidence type="ECO:0000313" key="7">
    <source>
        <dbReference type="EMBL" id="SFQ27026.1"/>
    </source>
</evidence>
<evidence type="ECO:0000256" key="3">
    <source>
        <dbReference type="ARBA" id="ARBA00024799"/>
    </source>
</evidence>
<dbReference type="InterPro" id="IPR003837">
    <property type="entry name" value="GatC"/>
</dbReference>
<keyword evidence="6" id="KW-0547">Nucleotide-binding</keyword>
<comment type="function">
    <text evidence="3 6">Allows the formation of correctly charged Asn-tRNA(Asn) or Gln-tRNA(Gln) through the transamidation of misacylated Asp-tRNA(Asn) or Glu-tRNA(Gln) in organisms which lack either or both of asparaginyl-tRNA or glutaminyl-tRNA synthetases. The reaction takes place in the presence of glutamine and ATP through an activated phospho-Asp-tRNA(Asn) or phospho-Glu-tRNA(Gln).</text>
</comment>
<comment type="subunit">
    <text evidence="2 6">Heterotrimer of A, B and C subunits.</text>
</comment>
<dbReference type="GO" id="GO:0070681">
    <property type="term" value="P:glutaminyl-tRNAGln biosynthesis via transamidation"/>
    <property type="evidence" value="ECO:0007669"/>
    <property type="project" value="TreeGrafter"/>
</dbReference>
<dbReference type="NCBIfam" id="TIGR00135">
    <property type="entry name" value="gatC"/>
    <property type="match status" value="1"/>
</dbReference>
<dbReference type="OrthoDB" id="9813938at2"/>
<dbReference type="GO" id="GO:0016740">
    <property type="term" value="F:transferase activity"/>
    <property type="evidence" value="ECO:0007669"/>
    <property type="project" value="UniProtKB-KW"/>
</dbReference>
<keyword evidence="8" id="KW-1185">Reference proteome</keyword>
<evidence type="ECO:0000256" key="2">
    <source>
        <dbReference type="ARBA" id="ARBA00011123"/>
    </source>
</evidence>
<dbReference type="InterPro" id="IPR036113">
    <property type="entry name" value="Asp/Glu-ADT_sf_sub_c"/>
</dbReference>
<keyword evidence="6" id="KW-0067">ATP-binding</keyword>
<dbReference type="EMBL" id="FOXR01000022">
    <property type="protein sequence ID" value="SFQ27026.1"/>
    <property type="molecule type" value="Genomic_DNA"/>
</dbReference>
<dbReference type="RefSeq" id="WP_025747765.1">
    <property type="nucleotide sequence ID" value="NZ_FOXR01000022.1"/>
</dbReference>
<comment type="similarity">
    <text evidence="1 6">Belongs to the GatC family.</text>
</comment>
<dbReference type="GO" id="GO:0005524">
    <property type="term" value="F:ATP binding"/>
    <property type="evidence" value="ECO:0007669"/>
    <property type="project" value="UniProtKB-KW"/>
</dbReference>
<sequence>MTITKEIIEYIAMLARLQLDENEKNSMVADISKIISYFDKLKELDTSNIDAMEFLVMDEDVFEGALRDDIVGKSYDREDLLHPEEEEGSEYFTVPRVVE</sequence>
<dbReference type="STRING" id="937334.SAMN05444406_1228"/>
<organism evidence="7 8">
    <name type="scientific">Caldicoprobacter faecalis</name>
    <dbReference type="NCBI Taxonomy" id="937334"/>
    <lineage>
        <taxon>Bacteria</taxon>
        <taxon>Bacillati</taxon>
        <taxon>Bacillota</taxon>
        <taxon>Clostridia</taxon>
        <taxon>Caldicoprobacterales</taxon>
        <taxon>Caldicoprobacteraceae</taxon>
        <taxon>Caldicoprobacter</taxon>
    </lineage>
</organism>
<dbReference type="HAMAP" id="MF_00122">
    <property type="entry name" value="GatC"/>
    <property type="match status" value="1"/>
</dbReference>
<comment type="catalytic activity">
    <reaction evidence="5 6">
        <text>L-glutamyl-tRNA(Gln) + L-glutamine + ATP + H2O = L-glutaminyl-tRNA(Gln) + L-glutamate + ADP + phosphate + H(+)</text>
        <dbReference type="Rhea" id="RHEA:17521"/>
        <dbReference type="Rhea" id="RHEA-COMP:9681"/>
        <dbReference type="Rhea" id="RHEA-COMP:9684"/>
        <dbReference type="ChEBI" id="CHEBI:15377"/>
        <dbReference type="ChEBI" id="CHEBI:15378"/>
        <dbReference type="ChEBI" id="CHEBI:29985"/>
        <dbReference type="ChEBI" id="CHEBI:30616"/>
        <dbReference type="ChEBI" id="CHEBI:43474"/>
        <dbReference type="ChEBI" id="CHEBI:58359"/>
        <dbReference type="ChEBI" id="CHEBI:78520"/>
        <dbReference type="ChEBI" id="CHEBI:78521"/>
        <dbReference type="ChEBI" id="CHEBI:456216"/>
    </reaction>
</comment>
<comment type="catalytic activity">
    <reaction evidence="4 6">
        <text>L-aspartyl-tRNA(Asn) + L-glutamine + ATP + H2O = L-asparaginyl-tRNA(Asn) + L-glutamate + ADP + phosphate + 2 H(+)</text>
        <dbReference type="Rhea" id="RHEA:14513"/>
        <dbReference type="Rhea" id="RHEA-COMP:9674"/>
        <dbReference type="Rhea" id="RHEA-COMP:9677"/>
        <dbReference type="ChEBI" id="CHEBI:15377"/>
        <dbReference type="ChEBI" id="CHEBI:15378"/>
        <dbReference type="ChEBI" id="CHEBI:29985"/>
        <dbReference type="ChEBI" id="CHEBI:30616"/>
        <dbReference type="ChEBI" id="CHEBI:43474"/>
        <dbReference type="ChEBI" id="CHEBI:58359"/>
        <dbReference type="ChEBI" id="CHEBI:78515"/>
        <dbReference type="ChEBI" id="CHEBI:78516"/>
        <dbReference type="ChEBI" id="CHEBI:456216"/>
    </reaction>
</comment>
<dbReference type="GO" id="GO:0050567">
    <property type="term" value="F:glutaminyl-tRNA synthase (glutamine-hydrolyzing) activity"/>
    <property type="evidence" value="ECO:0007669"/>
    <property type="project" value="UniProtKB-UniRule"/>
</dbReference>
<evidence type="ECO:0000256" key="6">
    <source>
        <dbReference type="HAMAP-Rule" id="MF_00122"/>
    </source>
</evidence>
<dbReference type="GO" id="GO:0050566">
    <property type="term" value="F:asparaginyl-tRNA synthase (glutamine-hydrolyzing) activity"/>
    <property type="evidence" value="ECO:0007669"/>
    <property type="project" value="RHEA"/>
</dbReference>
<dbReference type="PANTHER" id="PTHR15004">
    <property type="entry name" value="GLUTAMYL-TRNA(GLN) AMIDOTRANSFERASE SUBUNIT C, MITOCHONDRIAL"/>
    <property type="match status" value="1"/>
</dbReference>
<gene>
    <name evidence="6" type="primary">gatC</name>
    <name evidence="7" type="ORF">SAMN05444406_1228</name>
</gene>
<dbReference type="AlphaFoldDB" id="A0A1I5X5B4"/>
<evidence type="ECO:0000313" key="8">
    <source>
        <dbReference type="Proteomes" id="UP000198577"/>
    </source>
</evidence>
<dbReference type="Pfam" id="PF02686">
    <property type="entry name" value="GatC"/>
    <property type="match status" value="1"/>
</dbReference>
<dbReference type="SUPFAM" id="SSF141000">
    <property type="entry name" value="Glu-tRNAGln amidotransferase C subunit"/>
    <property type="match status" value="1"/>
</dbReference>
<dbReference type="GO" id="GO:0006450">
    <property type="term" value="P:regulation of translational fidelity"/>
    <property type="evidence" value="ECO:0007669"/>
    <property type="project" value="InterPro"/>
</dbReference>
<name>A0A1I5X5B4_9FIRM</name>
<dbReference type="Gene3D" id="1.10.20.60">
    <property type="entry name" value="Glu-tRNAGln amidotransferase C subunit, N-terminal domain"/>
    <property type="match status" value="1"/>
</dbReference>
<keyword evidence="6" id="KW-0648">Protein biosynthesis</keyword>
<evidence type="ECO:0000256" key="4">
    <source>
        <dbReference type="ARBA" id="ARBA00047380"/>
    </source>
</evidence>
<evidence type="ECO:0000256" key="1">
    <source>
        <dbReference type="ARBA" id="ARBA00010757"/>
    </source>
</evidence>
<dbReference type="Proteomes" id="UP000198577">
    <property type="component" value="Unassembled WGS sequence"/>
</dbReference>
<dbReference type="PANTHER" id="PTHR15004:SF0">
    <property type="entry name" value="GLUTAMYL-TRNA(GLN) AMIDOTRANSFERASE SUBUNIT C, MITOCHONDRIAL"/>
    <property type="match status" value="1"/>
</dbReference>
<evidence type="ECO:0000256" key="5">
    <source>
        <dbReference type="ARBA" id="ARBA00047913"/>
    </source>
</evidence>
<reference evidence="7 8" key="1">
    <citation type="submission" date="2016-10" db="EMBL/GenBank/DDBJ databases">
        <authorList>
            <person name="de Groot N.N."/>
        </authorList>
    </citation>
    <scope>NUCLEOTIDE SEQUENCE [LARGE SCALE GENOMIC DNA]</scope>
    <source>
        <strain evidence="7 8">DSM 20678</strain>
    </source>
</reference>
<keyword evidence="7" id="KW-0808">Transferase</keyword>
<keyword evidence="6" id="KW-0436">Ligase</keyword>
<dbReference type="EC" id="6.3.5.-" evidence="6"/>
<proteinExistence type="inferred from homology"/>